<gene>
    <name evidence="2" type="ORF">ACFFI0_21015</name>
</gene>
<accession>A0ABV6HQF2</accession>
<evidence type="ECO:0008006" key="4">
    <source>
        <dbReference type="Google" id="ProtNLM"/>
    </source>
</evidence>
<organism evidence="2 3">
    <name type="scientific">Olivibacter oleidegradans</name>
    <dbReference type="NCBI Taxonomy" id="760123"/>
    <lineage>
        <taxon>Bacteria</taxon>
        <taxon>Pseudomonadati</taxon>
        <taxon>Bacteroidota</taxon>
        <taxon>Sphingobacteriia</taxon>
        <taxon>Sphingobacteriales</taxon>
        <taxon>Sphingobacteriaceae</taxon>
        <taxon>Olivibacter</taxon>
    </lineage>
</organism>
<evidence type="ECO:0000313" key="3">
    <source>
        <dbReference type="Proteomes" id="UP001589774"/>
    </source>
</evidence>
<protein>
    <recommendedName>
        <fullName evidence="4">Lipoprotein</fullName>
    </recommendedName>
</protein>
<dbReference type="RefSeq" id="WP_242627230.1">
    <property type="nucleotide sequence ID" value="NZ_JBHLWO010000002.1"/>
</dbReference>
<dbReference type="Proteomes" id="UP001589774">
    <property type="component" value="Unassembled WGS sequence"/>
</dbReference>
<keyword evidence="3" id="KW-1185">Reference proteome</keyword>
<name>A0ABV6HQF2_9SPHI</name>
<evidence type="ECO:0000256" key="1">
    <source>
        <dbReference type="SAM" id="SignalP"/>
    </source>
</evidence>
<dbReference type="EMBL" id="JBHLWO010000002">
    <property type="protein sequence ID" value="MFC0320819.1"/>
    <property type="molecule type" value="Genomic_DNA"/>
</dbReference>
<comment type="caution">
    <text evidence="2">The sequence shown here is derived from an EMBL/GenBank/DDBJ whole genome shotgun (WGS) entry which is preliminary data.</text>
</comment>
<keyword evidence="1" id="KW-0732">Signal</keyword>
<feature type="chain" id="PRO_5045690836" description="Lipoprotein" evidence="1">
    <location>
        <begin position="21"/>
        <end position="182"/>
    </location>
</feature>
<sequence>MKTNKITNFSIIICTLFILAGLSACNKSDGDIGDSAEKYLICKLNGKEHRFNYHANANDKPAEETIHFVVISGWEEENTATSPGFGIDLVLPEGAEEKTYSVAGGSTPELDGQYYIQHAKDGKTWTTVYSGGRSTGTEFTLNITSLTDWGVKGTFSGKLRLSGGDEYITVTDGKFSAPYNGN</sequence>
<evidence type="ECO:0000313" key="2">
    <source>
        <dbReference type="EMBL" id="MFC0320819.1"/>
    </source>
</evidence>
<reference evidence="2 3" key="1">
    <citation type="submission" date="2024-09" db="EMBL/GenBank/DDBJ databases">
        <authorList>
            <person name="Sun Q."/>
            <person name="Mori K."/>
        </authorList>
    </citation>
    <scope>NUCLEOTIDE SEQUENCE [LARGE SCALE GENOMIC DNA]</scope>
    <source>
        <strain evidence="2 3">CCM 7765</strain>
    </source>
</reference>
<dbReference type="PROSITE" id="PS51257">
    <property type="entry name" value="PROKAR_LIPOPROTEIN"/>
    <property type="match status" value="1"/>
</dbReference>
<proteinExistence type="predicted"/>
<feature type="signal peptide" evidence="1">
    <location>
        <begin position="1"/>
        <end position="20"/>
    </location>
</feature>